<dbReference type="SUPFAM" id="SSF55781">
    <property type="entry name" value="GAF domain-like"/>
    <property type="match status" value="1"/>
</dbReference>
<keyword evidence="5" id="KW-0808">Transferase</keyword>
<dbReference type="InterPro" id="IPR036890">
    <property type="entry name" value="HATPase_C_sf"/>
</dbReference>
<dbReference type="PROSITE" id="PS50046">
    <property type="entry name" value="PHYTOCHROME_2"/>
    <property type="match status" value="1"/>
</dbReference>
<evidence type="ECO:0000256" key="7">
    <source>
        <dbReference type="ARBA" id="ARBA00023012"/>
    </source>
</evidence>
<evidence type="ECO:0000256" key="1">
    <source>
        <dbReference type="ARBA" id="ARBA00000085"/>
    </source>
</evidence>
<evidence type="ECO:0000256" key="6">
    <source>
        <dbReference type="ARBA" id="ARBA00022777"/>
    </source>
</evidence>
<name>A0A928ZWL8_LEPEC</name>
<evidence type="ECO:0000313" key="11">
    <source>
        <dbReference type="EMBL" id="MBE9068802.1"/>
    </source>
</evidence>
<evidence type="ECO:0000256" key="2">
    <source>
        <dbReference type="ARBA" id="ARBA00006402"/>
    </source>
</evidence>
<dbReference type="InterPro" id="IPR036097">
    <property type="entry name" value="HisK_dim/P_sf"/>
</dbReference>
<evidence type="ECO:0000256" key="4">
    <source>
        <dbReference type="ARBA" id="ARBA00022553"/>
    </source>
</evidence>
<dbReference type="InterPro" id="IPR004358">
    <property type="entry name" value="Sig_transdc_His_kin-like_C"/>
</dbReference>
<keyword evidence="7" id="KW-0902">Two-component regulatory system</keyword>
<dbReference type="CDD" id="cd00082">
    <property type="entry name" value="HisKA"/>
    <property type="match status" value="1"/>
</dbReference>
<evidence type="ECO:0000259" key="9">
    <source>
        <dbReference type="PROSITE" id="PS50046"/>
    </source>
</evidence>
<dbReference type="EMBL" id="JADEXP010000203">
    <property type="protein sequence ID" value="MBE9068802.1"/>
    <property type="molecule type" value="Genomic_DNA"/>
</dbReference>
<dbReference type="Gene3D" id="3.30.450.40">
    <property type="match status" value="1"/>
</dbReference>
<sequence length="474" mass="53825">MDPQLLSRLRSLCRDDAEFKPLELSLIDEFQALEQQVHQAQVQLEQQQTLFRLITRLREPLDLDIIFKLTAAEVRQLLVADRVGMFRFYPNTGWDDGEFVSEDVDSRFPCAIAHKIHDHCFGDQFACHYQQGRVQNVADIHNAGLSDCHIEILAQFQVQASLVVPLLQGEHLWGLLCIHQCSAPRQWQETEIEFVQQIASHLAVALQHGELLADLQAEVLERQQAEQRVQALNQGLQQAIVDLRAVNQELEAFSYSVSHDLRAPLRSIDGFSQALLEDCLEHLDENGQDYLHRIRAATQRMGTLIDDLITLSRVTRSDMHKESVDLSQLAHQICTDLQQTYPEKSVEWTIQPGLVTYGDLALLKVVLNNLLDNAWKYTSTQAQAQIEFGALVRNDSPAYFVRDNGVGFDMAFINKLFRPFQRLHGMNEFPGNGIGLATVQRIIHRHGGRAWAEGTLDQGATFYFTLTEAGGRHE</sequence>
<reference evidence="11" key="1">
    <citation type="submission" date="2020-10" db="EMBL/GenBank/DDBJ databases">
        <authorList>
            <person name="Castelo-Branco R."/>
            <person name="Eusebio N."/>
            <person name="Adriana R."/>
            <person name="Vieira A."/>
            <person name="Brugerolle De Fraissinette N."/>
            <person name="Rezende De Castro R."/>
            <person name="Schneider M.P."/>
            <person name="Vasconcelos V."/>
            <person name="Leao P.N."/>
        </authorList>
    </citation>
    <scope>NUCLEOTIDE SEQUENCE</scope>
    <source>
        <strain evidence="11">LEGE 11479</strain>
    </source>
</reference>
<dbReference type="InterPro" id="IPR003594">
    <property type="entry name" value="HATPase_dom"/>
</dbReference>
<keyword evidence="6" id="KW-0418">Kinase</keyword>
<evidence type="ECO:0000259" key="10">
    <source>
        <dbReference type="PROSITE" id="PS50109"/>
    </source>
</evidence>
<dbReference type="FunFam" id="1.10.287.130:FF:000070">
    <property type="entry name" value="Histidine kinase sensor protein"/>
    <property type="match status" value="1"/>
</dbReference>
<dbReference type="Gene3D" id="3.30.565.10">
    <property type="entry name" value="Histidine kinase-like ATPase, C-terminal domain"/>
    <property type="match status" value="1"/>
</dbReference>
<keyword evidence="4" id="KW-0597">Phosphoprotein</keyword>
<feature type="domain" description="Histidine kinase" evidence="10">
    <location>
        <begin position="256"/>
        <end position="470"/>
    </location>
</feature>
<feature type="domain" description="Phytochrome chromophore attachment site" evidence="9">
    <location>
        <begin position="62"/>
        <end position="201"/>
    </location>
</feature>
<dbReference type="Gene3D" id="1.10.287.130">
    <property type="match status" value="1"/>
</dbReference>
<dbReference type="Pfam" id="PF02518">
    <property type="entry name" value="HATPase_c"/>
    <property type="match status" value="1"/>
</dbReference>
<dbReference type="Pfam" id="PF00512">
    <property type="entry name" value="HisKA"/>
    <property type="match status" value="1"/>
</dbReference>
<dbReference type="GO" id="GO:0000155">
    <property type="term" value="F:phosphorelay sensor kinase activity"/>
    <property type="evidence" value="ECO:0007669"/>
    <property type="project" value="InterPro"/>
</dbReference>
<organism evidence="11 12">
    <name type="scientific">Leptolyngbya cf. ectocarpi LEGE 11479</name>
    <dbReference type="NCBI Taxonomy" id="1828722"/>
    <lineage>
        <taxon>Bacteria</taxon>
        <taxon>Bacillati</taxon>
        <taxon>Cyanobacteriota</taxon>
        <taxon>Cyanophyceae</taxon>
        <taxon>Leptolyngbyales</taxon>
        <taxon>Leptolyngbyaceae</taxon>
        <taxon>Leptolyngbya group</taxon>
        <taxon>Leptolyngbya</taxon>
    </lineage>
</organism>
<dbReference type="PANTHER" id="PTHR42878">
    <property type="entry name" value="TWO-COMPONENT HISTIDINE KINASE"/>
    <property type="match status" value="1"/>
</dbReference>
<dbReference type="AlphaFoldDB" id="A0A928ZWL8"/>
<accession>A0A928ZWL8</accession>
<dbReference type="InterPro" id="IPR003018">
    <property type="entry name" value="GAF"/>
</dbReference>
<dbReference type="InterPro" id="IPR003661">
    <property type="entry name" value="HisK_dim/P_dom"/>
</dbReference>
<dbReference type="RefSeq" id="WP_193994734.1">
    <property type="nucleotide sequence ID" value="NZ_JADEXP010000203.1"/>
</dbReference>
<feature type="coiled-coil region" evidence="8">
    <location>
        <begin position="215"/>
        <end position="242"/>
    </location>
</feature>
<protein>
    <recommendedName>
        <fullName evidence="3">histidine kinase</fullName>
        <ecNumber evidence="3">2.7.13.3</ecNumber>
    </recommendedName>
</protein>
<dbReference type="SUPFAM" id="SSF55874">
    <property type="entry name" value="ATPase domain of HSP90 chaperone/DNA topoisomerase II/histidine kinase"/>
    <property type="match status" value="1"/>
</dbReference>
<dbReference type="SUPFAM" id="SSF47384">
    <property type="entry name" value="Homodimeric domain of signal transducing histidine kinase"/>
    <property type="match status" value="1"/>
</dbReference>
<dbReference type="InterPro" id="IPR050351">
    <property type="entry name" value="BphY/WalK/GraS-like"/>
</dbReference>
<keyword evidence="12" id="KW-1185">Reference proteome</keyword>
<dbReference type="Pfam" id="PF01590">
    <property type="entry name" value="GAF"/>
    <property type="match status" value="1"/>
</dbReference>
<dbReference type="GO" id="GO:0030295">
    <property type="term" value="F:protein kinase activator activity"/>
    <property type="evidence" value="ECO:0007669"/>
    <property type="project" value="TreeGrafter"/>
</dbReference>
<comment type="caution">
    <text evidence="11">The sequence shown here is derived from an EMBL/GenBank/DDBJ whole genome shotgun (WGS) entry which is preliminary data.</text>
</comment>
<keyword evidence="8" id="KW-0175">Coiled coil</keyword>
<dbReference type="PANTHER" id="PTHR42878:SF15">
    <property type="entry name" value="BACTERIOPHYTOCHROME"/>
    <property type="match status" value="1"/>
</dbReference>
<evidence type="ECO:0000256" key="5">
    <source>
        <dbReference type="ARBA" id="ARBA00022679"/>
    </source>
</evidence>
<dbReference type="FunFam" id="3.30.565.10:FF:000006">
    <property type="entry name" value="Sensor histidine kinase WalK"/>
    <property type="match status" value="1"/>
</dbReference>
<dbReference type="PROSITE" id="PS50109">
    <property type="entry name" value="HIS_KIN"/>
    <property type="match status" value="1"/>
</dbReference>
<evidence type="ECO:0000256" key="8">
    <source>
        <dbReference type="SAM" id="Coils"/>
    </source>
</evidence>
<dbReference type="SMART" id="SM00065">
    <property type="entry name" value="GAF"/>
    <property type="match status" value="1"/>
</dbReference>
<dbReference type="SMART" id="SM00387">
    <property type="entry name" value="HATPase_c"/>
    <property type="match status" value="1"/>
</dbReference>
<dbReference type="GO" id="GO:0000156">
    <property type="term" value="F:phosphorelay response regulator activity"/>
    <property type="evidence" value="ECO:0007669"/>
    <property type="project" value="TreeGrafter"/>
</dbReference>
<gene>
    <name evidence="11" type="ORF">IQ260_19335</name>
</gene>
<dbReference type="InterPro" id="IPR016132">
    <property type="entry name" value="Phyto_chromo_attachment"/>
</dbReference>
<proteinExistence type="inferred from homology"/>
<evidence type="ECO:0000256" key="3">
    <source>
        <dbReference type="ARBA" id="ARBA00012438"/>
    </source>
</evidence>
<dbReference type="InterPro" id="IPR005467">
    <property type="entry name" value="His_kinase_dom"/>
</dbReference>
<comment type="catalytic activity">
    <reaction evidence="1">
        <text>ATP + protein L-histidine = ADP + protein N-phospho-L-histidine.</text>
        <dbReference type="EC" id="2.7.13.3"/>
    </reaction>
</comment>
<dbReference type="Proteomes" id="UP000615026">
    <property type="component" value="Unassembled WGS sequence"/>
</dbReference>
<dbReference type="SMART" id="SM00388">
    <property type="entry name" value="HisKA"/>
    <property type="match status" value="1"/>
</dbReference>
<dbReference type="EC" id="2.7.13.3" evidence="3"/>
<dbReference type="GO" id="GO:0007234">
    <property type="term" value="P:osmosensory signaling via phosphorelay pathway"/>
    <property type="evidence" value="ECO:0007669"/>
    <property type="project" value="TreeGrafter"/>
</dbReference>
<dbReference type="InterPro" id="IPR029016">
    <property type="entry name" value="GAF-like_dom_sf"/>
</dbReference>
<comment type="similarity">
    <text evidence="2">In the N-terminal section; belongs to the phytochrome family.</text>
</comment>
<evidence type="ECO:0000313" key="12">
    <source>
        <dbReference type="Proteomes" id="UP000615026"/>
    </source>
</evidence>
<dbReference type="PRINTS" id="PR00344">
    <property type="entry name" value="BCTRLSENSOR"/>
</dbReference>